<dbReference type="EMBL" id="DYUB01000192">
    <property type="protein sequence ID" value="HJG96662.1"/>
    <property type="molecule type" value="Genomic_DNA"/>
</dbReference>
<organism evidence="4 5">
    <name type="scientific">Romboutsia timonensis</name>
    <dbReference type="NCBI Taxonomy" id="1776391"/>
    <lineage>
        <taxon>Bacteria</taxon>
        <taxon>Bacillati</taxon>
        <taxon>Bacillota</taxon>
        <taxon>Clostridia</taxon>
        <taxon>Peptostreptococcales</taxon>
        <taxon>Peptostreptococcaceae</taxon>
        <taxon>Romboutsia</taxon>
    </lineage>
</organism>
<dbReference type="Pfam" id="PF01210">
    <property type="entry name" value="NAD_Gly3P_dh_N"/>
    <property type="match status" value="1"/>
</dbReference>
<dbReference type="PANTHER" id="PTHR38015:SF1">
    <property type="entry name" value="OPINE DEHYDROGENASE DOMAIN-CONTAINING PROTEIN"/>
    <property type="match status" value="1"/>
</dbReference>
<dbReference type="Proteomes" id="UP000776700">
    <property type="component" value="Unassembled WGS sequence"/>
</dbReference>
<dbReference type="SUPFAM" id="SSF51735">
    <property type="entry name" value="NAD(P)-binding Rossmann-fold domains"/>
    <property type="match status" value="1"/>
</dbReference>
<dbReference type="InterPro" id="IPR013328">
    <property type="entry name" value="6PGD_dom2"/>
</dbReference>
<name>A0A921N0E7_9FIRM</name>
<dbReference type="PANTHER" id="PTHR38015">
    <property type="entry name" value="BLR6086 PROTEIN"/>
    <property type="match status" value="1"/>
</dbReference>
<evidence type="ECO:0000259" key="3">
    <source>
        <dbReference type="Pfam" id="PF02317"/>
    </source>
</evidence>
<evidence type="ECO:0000313" key="5">
    <source>
        <dbReference type="Proteomes" id="UP000776700"/>
    </source>
</evidence>
<dbReference type="Gene3D" id="1.10.1040.10">
    <property type="entry name" value="N-(1-d-carboxylethyl)-l-norvaline Dehydrogenase, domain 2"/>
    <property type="match status" value="1"/>
</dbReference>
<dbReference type="GO" id="GO:0016616">
    <property type="term" value="F:oxidoreductase activity, acting on the CH-OH group of donors, NAD or NADP as acceptor"/>
    <property type="evidence" value="ECO:0007669"/>
    <property type="project" value="InterPro"/>
</dbReference>
<reference evidence="4" key="2">
    <citation type="submission" date="2021-09" db="EMBL/GenBank/DDBJ databases">
        <authorList>
            <person name="Gilroy R."/>
        </authorList>
    </citation>
    <scope>NUCLEOTIDE SEQUENCE</scope>
    <source>
        <strain evidence="4">1277</strain>
    </source>
</reference>
<feature type="domain" description="Opine dehydrogenase" evidence="3">
    <location>
        <begin position="189"/>
        <end position="335"/>
    </location>
</feature>
<dbReference type="GO" id="GO:0051287">
    <property type="term" value="F:NAD binding"/>
    <property type="evidence" value="ECO:0007669"/>
    <property type="project" value="InterPro"/>
</dbReference>
<dbReference type="SUPFAM" id="SSF48179">
    <property type="entry name" value="6-phosphogluconate dehydrogenase C-terminal domain-like"/>
    <property type="match status" value="1"/>
</dbReference>
<dbReference type="InterPro" id="IPR036291">
    <property type="entry name" value="NAD(P)-bd_dom_sf"/>
</dbReference>
<evidence type="ECO:0000259" key="2">
    <source>
        <dbReference type="Pfam" id="PF01210"/>
    </source>
</evidence>
<dbReference type="Pfam" id="PF02317">
    <property type="entry name" value="Octopine_DH"/>
    <property type="match status" value="1"/>
</dbReference>
<comment type="caution">
    <text evidence="4">The sequence shown here is derived from an EMBL/GenBank/DDBJ whole genome shotgun (WGS) entry which is preliminary data.</text>
</comment>
<protein>
    <submittedName>
        <fullName evidence="4">NAD/NADP octopine/nopaline dehydrogenase family protein</fullName>
    </submittedName>
</protein>
<proteinExistence type="predicted"/>
<feature type="domain" description="Glycerol-3-phosphate dehydrogenase NAD-dependent N-terminal" evidence="2">
    <location>
        <begin position="5"/>
        <end position="107"/>
    </location>
</feature>
<dbReference type="GO" id="GO:0046168">
    <property type="term" value="P:glycerol-3-phosphate catabolic process"/>
    <property type="evidence" value="ECO:0007669"/>
    <property type="project" value="InterPro"/>
</dbReference>
<evidence type="ECO:0000313" key="4">
    <source>
        <dbReference type="EMBL" id="HJG96662.1"/>
    </source>
</evidence>
<dbReference type="InterPro" id="IPR003421">
    <property type="entry name" value="Opine_DH"/>
</dbReference>
<dbReference type="InterPro" id="IPR051729">
    <property type="entry name" value="Opine/Lysopine_DH"/>
</dbReference>
<keyword evidence="1" id="KW-0560">Oxidoreductase</keyword>
<dbReference type="AlphaFoldDB" id="A0A921N0E7"/>
<reference evidence="4" key="1">
    <citation type="journal article" date="2021" name="PeerJ">
        <title>Extensive microbial diversity within the chicken gut microbiome revealed by metagenomics and culture.</title>
        <authorList>
            <person name="Gilroy R."/>
            <person name="Ravi A."/>
            <person name="Getino M."/>
            <person name="Pursley I."/>
            <person name="Horton D.L."/>
            <person name="Alikhan N.F."/>
            <person name="Baker D."/>
            <person name="Gharbi K."/>
            <person name="Hall N."/>
            <person name="Watson M."/>
            <person name="Adriaenssens E.M."/>
            <person name="Foster-Nyarko E."/>
            <person name="Jarju S."/>
            <person name="Secka A."/>
            <person name="Antonio M."/>
            <person name="Oren A."/>
            <person name="Chaudhuri R.R."/>
            <person name="La Ragione R."/>
            <person name="Hildebrand F."/>
            <person name="Pallen M.J."/>
        </authorList>
    </citation>
    <scope>NUCLEOTIDE SEQUENCE</scope>
    <source>
        <strain evidence="4">1277</strain>
    </source>
</reference>
<dbReference type="InterPro" id="IPR008927">
    <property type="entry name" value="6-PGluconate_DH-like_C_sf"/>
</dbReference>
<accession>A0A921N0E7</accession>
<dbReference type="Gene3D" id="3.40.50.720">
    <property type="entry name" value="NAD(P)-binding Rossmann-like Domain"/>
    <property type="match status" value="1"/>
</dbReference>
<evidence type="ECO:0000256" key="1">
    <source>
        <dbReference type="ARBA" id="ARBA00023002"/>
    </source>
</evidence>
<dbReference type="InterPro" id="IPR011128">
    <property type="entry name" value="G3P_DH_NAD-dep_N"/>
</dbReference>
<gene>
    <name evidence="4" type="ORF">K8V90_06125</name>
</gene>
<sequence>MKVEKIAVLGAGNGGITAAADLSSRGFKVNLYQMPGHEKSLKAIKEKGEILLQEPTGDKICKINLATTDIKEAIEGCQIIMLTIPGFAIESYAKLLADIVNEEQIILLNGAASMGCVRFINEAKKLGINKKFKIAETNSLTYGTRAFPQEARVELSLRVKKIFLAAYPAKDTKEILDVCKQIYDCFVEAKNIWHVTLENGNPEVHPGPCLLNAGRIDYSKGEFWLYKEGITEHTVKVLKAIEKERMEIGKAFGFELEDAITSRVRRGYFKDEDKTLQELFNTSEVFTAIKGPISVTSRYFTEDISTGLVLWSSLGKALGVPTPNIDAVIVLAGSLLDTDFYKEGLTLDKLGFKDLNKDELEKSV</sequence>